<protein>
    <submittedName>
        <fullName evidence="2">Uncharacterized protein</fullName>
    </submittedName>
</protein>
<keyword evidence="1" id="KW-0472">Membrane</keyword>
<dbReference type="AlphaFoldDB" id="A0A521CMN5"/>
<keyword evidence="3" id="KW-1185">Reference proteome</keyword>
<proteinExistence type="predicted"/>
<dbReference type="OrthoDB" id="1448441at2"/>
<feature type="transmembrane region" description="Helical" evidence="1">
    <location>
        <begin position="42"/>
        <end position="60"/>
    </location>
</feature>
<dbReference type="RefSeq" id="WP_142533002.1">
    <property type="nucleotide sequence ID" value="NZ_FXTB01000003.1"/>
</dbReference>
<gene>
    <name evidence="2" type="ORF">SAMN06265379_103309</name>
</gene>
<dbReference type="EMBL" id="FXTB01000003">
    <property type="protein sequence ID" value="SMO60713.1"/>
    <property type="molecule type" value="Genomic_DNA"/>
</dbReference>
<evidence type="ECO:0000313" key="3">
    <source>
        <dbReference type="Proteomes" id="UP000319040"/>
    </source>
</evidence>
<evidence type="ECO:0000313" key="2">
    <source>
        <dbReference type="EMBL" id="SMO60713.1"/>
    </source>
</evidence>
<keyword evidence="1" id="KW-0812">Transmembrane</keyword>
<feature type="transmembrane region" description="Helical" evidence="1">
    <location>
        <begin position="67"/>
        <end position="88"/>
    </location>
</feature>
<name>A0A521CMN5_SACCC</name>
<feature type="transmembrane region" description="Helical" evidence="1">
    <location>
        <begin position="100"/>
        <end position="121"/>
    </location>
</feature>
<evidence type="ECO:0000256" key="1">
    <source>
        <dbReference type="SAM" id="Phobius"/>
    </source>
</evidence>
<keyword evidence="1" id="KW-1133">Transmembrane helix</keyword>
<dbReference type="Proteomes" id="UP000319040">
    <property type="component" value="Unassembled WGS sequence"/>
</dbReference>
<organism evidence="2 3">
    <name type="scientific">Saccharicrinis carchari</name>
    <dbReference type="NCBI Taxonomy" id="1168039"/>
    <lineage>
        <taxon>Bacteria</taxon>
        <taxon>Pseudomonadati</taxon>
        <taxon>Bacteroidota</taxon>
        <taxon>Bacteroidia</taxon>
        <taxon>Marinilabiliales</taxon>
        <taxon>Marinilabiliaceae</taxon>
        <taxon>Saccharicrinis</taxon>
    </lineage>
</organism>
<sequence length="123" mass="14581">MATNELRNRILLYLALFLVLLIFNLALAHFHYSELLNKVGEIKLFLLVLFSACAFTIKWTKKNFNHFYLSVFLVSIGVKMLASLVYLWPVMERDWVEKDIIALVFMANYLIYLNFFVMYIVKE</sequence>
<reference evidence="2 3" key="1">
    <citation type="submission" date="2017-05" db="EMBL/GenBank/DDBJ databases">
        <authorList>
            <person name="Varghese N."/>
            <person name="Submissions S."/>
        </authorList>
    </citation>
    <scope>NUCLEOTIDE SEQUENCE [LARGE SCALE GENOMIC DNA]</scope>
    <source>
        <strain evidence="2 3">DSM 27040</strain>
    </source>
</reference>
<accession>A0A521CMN5</accession>
<feature type="transmembrane region" description="Helical" evidence="1">
    <location>
        <begin position="12"/>
        <end position="30"/>
    </location>
</feature>